<dbReference type="RefSeq" id="WP_146531523.1">
    <property type="nucleotide sequence ID" value="NZ_SJPV01000028.1"/>
</dbReference>
<evidence type="ECO:0000313" key="2">
    <source>
        <dbReference type="EMBL" id="TWU28835.1"/>
    </source>
</evidence>
<feature type="region of interest" description="Disordered" evidence="1">
    <location>
        <begin position="1"/>
        <end position="26"/>
    </location>
</feature>
<keyword evidence="3" id="KW-1185">Reference proteome</keyword>
<reference evidence="2 3" key="1">
    <citation type="submission" date="2019-02" db="EMBL/GenBank/DDBJ databases">
        <title>Deep-cultivation of Planctomycetes and their phenomic and genomic characterization uncovers novel biology.</title>
        <authorList>
            <person name="Wiegand S."/>
            <person name="Jogler M."/>
            <person name="Boedeker C."/>
            <person name="Pinto D."/>
            <person name="Vollmers J."/>
            <person name="Rivas-Marin E."/>
            <person name="Kohn T."/>
            <person name="Peeters S.H."/>
            <person name="Heuer A."/>
            <person name="Rast P."/>
            <person name="Oberbeckmann S."/>
            <person name="Bunk B."/>
            <person name="Jeske O."/>
            <person name="Meyerdierks A."/>
            <person name="Storesund J.E."/>
            <person name="Kallscheuer N."/>
            <person name="Luecker S."/>
            <person name="Lage O.M."/>
            <person name="Pohl T."/>
            <person name="Merkel B.J."/>
            <person name="Hornburger P."/>
            <person name="Mueller R.-W."/>
            <person name="Bruemmer F."/>
            <person name="Labrenz M."/>
            <person name="Spormann A.M."/>
            <person name="Op Den Camp H."/>
            <person name="Overmann J."/>
            <person name="Amann R."/>
            <person name="Jetten M.S.M."/>
            <person name="Mascher T."/>
            <person name="Medema M.H."/>
            <person name="Devos D.P."/>
            <person name="Kaster A.-K."/>
            <person name="Ovreas L."/>
            <person name="Rohde M."/>
            <person name="Galperin M.Y."/>
            <person name="Jogler C."/>
        </authorList>
    </citation>
    <scope>NUCLEOTIDE SEQUENCE [LARGE SCALE GENOMIC DNA]</scope>
    <source>
        <strain evidence="2 3">Poly41</strain>
    </source>
</reference>
<sequence>MPSTASRPAAAWIQHPGLRHGEPSGQGAVKNGKAPLILAHYMPWYLAKPSSDRWGWHWTMNHFDPEKKTDGRREIASKFHPLIGPYDSGDIDVLEYHLLTIELAGIDGVIVDWYGRTDFRDYALLNRNTYRLLQQCERLKMKFVIRYEDQTIPALVEGNRIKASQRSAHATREINWLGKYWFKSPSYVRIDDKPVMLSFGHAGLTNEEWSDCLNFVGRSASTPASWMPSPIRSPEVTWGMLELL</sequence>
<dbReference type="Proteomes" id="UP000319143">
    <property type="component" value="Unassembled WGS sequence"/>
</dbReference>
<gene>
    <name evidence="2" type="ORF">Poly41_68740</name>
</gene>
<proteinExistence type="predicted"/>
<organism evidence="2 3">
    <name type="scientific">Novipirellula artificiosorum</name>
    <dbReference type="NCBI Taxonomy" id="2528016"/>
    <lineage>
        <taxon>Bacteria</taxon>
        <taxon>Pseudomonadati</taxon>
        <taxon>Planctomycetota</taxon>
        <taxon>Planctomycetia</taxon>
        <taxon>Pirellulales</taxon>
        <taxon>Pirellulaceae</taxon>
        <taxon>Novipirellula</taxon>
    </lineage>
</organism>
<comment type="caution">
    <text evidence="2">The sequence shown here is derived from an EMBL/GenBank/DDBJ whole genome shotgun (WGS) entry which is preliminary data.</text>
</comment>
<dbReference type="EMBL" id="SJPV01000028">
    <property type="protein sequence ID" value="TWU28835.1"/>
    <property type="molecule type" value="Genomic_DNA"/>
</dbReference>
<evidence type="ECO:0000256" key="1">
    <source>
        <dbReference type="SAM" id="MobiDB-lite"/>
    </source>
</evidence>
<evidence type="ECO:0000313" key="3">
    <source>
        <dbReference type="Proteomes" id="UP000319143"/>
    </source>
</evidence>
<dbReference type="AlphaFoldDB" id="A0A5C6CY37"/>
<accession>A0A5C6CY37</accession>
<dbReference type="Gene3D" id="3.20.20.80">
    <property type="entry name" value="Glycosidases"/>
    <property type="match status" value="1"/>
</dbReference>
<name>A0A5C6CY37_9BACT</name>
<dbReference type="OrthoDB" id="9816564at2"/>
<protein>
    <submittedName>
        <fullName evidence="2">Uncharacterized protein</fullName>
    </submittedName>
</protein>